<feature type="compositionally biased region" description="Basic and acidic residues" evidence="1">
    <location>
        <begin position="93"/>
        <end position="111"/>
    </location>
</feature>
<dbReference type="InterPro" id="IPR038765">
    <property type="entry name" value="Papain-like_cys_pep_sf"/>
</dbReference>
<protein>
    <submittedName>
        <fullName evidence="5">Lysozyme family protein</fullName>
    </submittedName>
</protein>
<proteinExistence type="predicted"/>
<evidence type="ECO:0000256" key="1">
    <source>
        <dbReference type="SAM" id="MobiDB-lite"/>
    </source>
</evidence>
<accession>A0A921I3V5</accession>
<gene>
    <name evidence="5" type="ORF">K8V82_09720</name>
</gene>
<keyword evidence="2" id="KW-1133">Transmembrane helix</keyword>
<dbReference type="Pfam" id="PF05257">
    <property type="entry name" value="CHAP"/>
    <property type="match status" value="1"/>
</dbReference>
<dbReference type="Proteomes" id="UP000769156">
    <property type="component" value="Unassembled WGS sequence"/>
</dbReference>
<evidence type="ECO:0000256" key="2">
    <source>
        <dbReference type="SAM" id="Phobius"/>
    </source>
</evidence>
<keyword evidence="2" id="KW-0472">Membrane</keyword>
<dbReference type="InterPro" id="IPR047194">
    <property type="entry name" value="CwlT-like_lysozyme"/>
</dbReference>
<organism evidence="5 6">
    <name type="scientific">Lachnoclostridium phocaeense</name>
    <dbReference type="NCBI Taxonomy" id="1871021"/>
    <lineage>
        <taxon>Bacteria</taxon>
        <taxon>Bacillati</taxon>
        <taxon>Bacillota</taxon>
        <taxon>Clostridia</taxon>
        <taxon>Lachnospirales</taxon>
        <taxon>Lachnospiraceae</taxon>
    </lineage>
</organism>
<reference evidence="5" key="1">
    <citation type="journal article" date="2021" name="PeerJ">
        <title>Extensive microbial diversity within the chicken gut microbiome revealed by metagenomics and culture.</title>
        <authorList>
            <person name="Gilroy R."/>
            <person name="Ravi A."/>
            <person name="Getino M."/>
            <person name="Pursley I."/>
            <person name="Horton D.L."/>
            <person name="Alikhan N.F."/>
            <person name="Baker D."/>
            <person name="Gharbi K."/>
            <person name="Hall N."/>
            <person name="Watson M."/>
            <person name="Adriaenssens E.M."/>
            <person name="Foster-Nyarko E."/>
            <person name="Jarju S."/>
            <person name="Secka A."/>
            <person name="Antonio M."/>
            <person name="Oren A."/>
            <person name="Chaudhuri R.R."/>
            <person name="La Ragione R."/>
            <person name="Hildebrand F."/>
            <person name="Pallen M.J."/>
        </authorList>
    </citation>
    <scope>NUCLEOTIDE SEQUENCE</scope>
    <source>
        <strain evidence="5">ChiSjej5B23-16112</strain>
    </source>
</reference>
<feature type="region of interest" description="Disordered" evidence="1">
    <location>
        <begin position="93"/>
        <end position="145"/>
    </location>
</feature>
<feature type="compositionally biased region" description="Basic and acidic residues" evidence="1">
    <location>
        <begin position="119"/>
        <end position="128"/>
    </location>
</feature>
<sequence>MKDIKTKEVTTKPKVKNPASRIPKELMRTAILESKEKSQTIANARDNDMGEQSPSEYASGKVTSAEEWAARKTGRTVTRAGKIAAQASYEKIKTRVGSKKETGKEAARETEGTQGTDTASREAPKQKSWEQAASHVKVKERENQEVQIQKAQRQKAISDAVKTKEQKIRAARETPRIQNGQEIPETKQFSIREQSRKKAAADTARQNAICQKQPEIIWIREKPRMQLEPKIMRNRTIKTAPQSAKISVQPEHKLRAASSNALTVRIQKQMERRAAKQAAKKAALQTSDGVRRIQKTARAGENTFKVAKAAVEAAAKTVQSMMAALGAAGAVIVLLLVIIVGIIGGAAFSGSSESSEALSQEVLSYTSTIQKYANQYGIPEYVSVIQAIMMQESGGRGTDPMQSSECPYNTRYSNSPNAIPDADYSIQVGIQYYADCLKEAGCTSPQDMDKLKLSLQGYNYGNGYITWAIQKYGGYSAENALQFSNEQAASHGWSAYGDPEYVPHVLRYYSSGGLFAGLFGGNGQIVSVALTQLGNQGGQKFWSWYGFDSHVAWCACFASWCGNQAGLIESGKMPKFSLCDDGIAWFQSKGKWKSRGYSPAPGTLIFFDWNGDGTSDHVGIVEKTEGSTVYTVEGNSSDAVSQRSYNINSGTIMGYGII</sequence>
<reference evidence="5" key="2">
    <citation type="submission" date="2021-09" db="EMBL/GenBank/DDBJ databases">
        <authorList>
            <person name="Gilroy R."/>
        </authorList>
    </citation>
    <scope>NUCLEOTIDE SEQUENCE</scope>
    <source>
        <strain evidence="5">ChiSjej5B23-16112</strain>
    </source>
</reference>
<dbReference type="InterPro" id="IPR007921">
    <property type="entry name" value="CHAP_dom"/>
</dbReference>
<feature type="domain" description="Peptidase C51" evidence="3">
    <location>
        <begin position="549"/>
        <end position="635"/>
    </location>
</feature>
<feature type="region of interest" description="Disordered" evidence="1">
    <location>
        <begin position="1"/>
        <end position="76"/>
    </location>
</feature>
<feature type="transmembrane region" description="Helical" evidence="2">
    <location>
        <begin position="323"/>
        <end position="348"/>
    </location>
</feature>
<feature type="compositionally biased region" description="Basic and acidic residues" evidence="1">
    <location>
        <begin position="22"/>
        <end position="38"/>
    </location>
</feature>
<dbReference type="SUPFAM" id="SSF53955">
    <property type="entry name" value="Lysozyme-like"/>
    <property type="match status" value="1"/>
</dbReference>
<dbReference type="Pfam" id="PF13702">
    <property type="entry name" value="Lysozyme_like"/>
    <property type="match status" value="1"/>
</dbReference>
<evidence type="ECO:0000313" key="6">
    <source>
        <dbReference type="Proteomes" id="UP000769156"/>
    </source>
</evidence>
<evidence type="ECO:0000259" key="4">
    <source>
        <dbReference type="Pfam" id="PF13702"/>
    </source>
</evidence>
<dbReference type="EMBL" id="DYVY01000160">
    <property type="protein sequence ID" value="HJF95046.1"/>
    <property type="molecule type" value="Genomic_DNA"/>
</dbReference>
<dbReference type="InterPro" id="IPR023346">
    <property type="entry name" value="Lysozyme-like_dom_sf"/>
</dbReference>
<dbReference type="SUPFAM" id="SSF54001">
    <property type="entry name" value="Cysteine proteinases"/>
    <property type="match status" value="1"/>
</dbReference>
<feature type="compositionally biased region" description="Basic and acidic residues" evidence="1">
    <location>
        <begin position="1"/>
        <end position="11"/>
    </location>
</feature>
<feature type="domain" description="CwlT-like lysozyme" evidence="4">
    <location>
        <begin position="359"/>
        <end position="501"/>
    </location>
</feature>
<dbReference type="AlphaFoldDB" id="A0A921I3V5"/>
<name>A0A921I3V5_9FIRM</name>
<comment type="caution">
    <text evidence="5">The sequence shown here is derived from an EMBL/GenBank/DDBJ whole genome shotgun (WGS) entry which is preliminary data.</text>
</comment>
<evidence type="ECO:0000259" key="3">
    <source>
        <dbReference type="Pfam" id="PF05257"/>
    </source>
</evidence>
<dbReference type="Gene3D" id="1.10.530.10">
    <property type="match status" value="1"/>
</dbReference>
<keyword evidence="2" id="KW-0812">Transmembrane</keyword>
<evidence type="ECO:0000313" key="5">
    <source>
        <dbReference type="EMBL" id="HJF95046.1"/>
    </source>
</evidence>
<dbReference type="CDD" id="cd16891">
    <property type="entry name" value="CwlT-like"/>
    <property type="match status" value="1"/>
</dbReference>